<dbReference type="InterPro" id="IPR050469">
    <property type="entry name" value="Diguanylate_Cyclase"/>
</dbReference>
<dbReference type="InterPro" id="IPR029787">
    <property type="entry name" value="Nucleotide_cyclase"/>
</dbReference>
<dbReference type="GO" id="GO:1902201">
    <property type="term" value="P:negative regulation of bacterial-type flagellum-dependent cell motility"/>
    <property type="evidence" value="ECO:0007669"/>
    <property type="project" value="TreeGrafter"/>
</dbReference>
<dbReference type="EMBL" id="PZPP01000008">
    <property type="protein sequence ID" value="PTM36816.1"/>
    <property type="molecule type" value="Genomic_DNA"/>
</dbReference>
<dbReference type="InterPro" id="IPR000160">
    <property type="entry name" value="GGDEF_dom"/>
</dbReference>
<feature type="transmembrane region" description="Helical" evidence="6">
    <location>
        <begin position="61"/>
        <end position="82"/>
    </location>
</feature>
<dbReference type="PANTHER" id="PTHR45138:SF9">
    <property type="entry name" value="DIGUANYLATE CYCLASE DGCM-RELATED"/>
    <property type="match status" value="1"/>
</dbReference>
<organism evidence="8 9">
    <name type="scientific">Enterobacter cloacae</name>
    <dbReference type="NCBI Taxonomy" id="550"/>
    <lineage>
        <taxon>Bacteria</taxon>
        <taxon>Pseudomonadati</taxon>
        <taxon>Pseudomonadota</taxon>
        <taxon>Gammaproteobacteria</taxon>
        <taxon>Enterobacterales</taxon>
        <taxon>Enterobacteriaceae</taxon>
        <taxon>Enterobacter</taxon>
        <taxon>Enterobacter cloacae complex</taxon>
    </lineage>
</organism>
<dbReference type="Pfam" id="PF00990">
    <property type="entry name" value="GGDEF"/>
    <property type="match status" value="1"/>
</dbReference>
<feature type="domain" description="GGDEF" evidence="7">
    <location>
        <begin position="243"/>
        <end position="376"/>
    </location>
</feature>
<evidence type="ECO:0000256" key="5">
    <source>
        <dbReference type="ARBA" id="ARBA00034247"/>
    </source>
</evidence>
<name>A0A2T4Y3S1_ENTCL</name>
<feature type="transmembrane region" description="Helical" evidence="6">
    <location>
        <begin position="144"/>
        <end position="162"/>
    </location>
</feature>
<feature type="transmembrane region" description="Helical" evidence="6">
    <location>
        <begin position="94"/>
        <end position="113"/>
    </location>
</feature>
<dbReference type="GO" id="GO:0005525">
    <property type="term" value="F:GTP binding"/>
    <property type="evidence" value="ECO:0007669"/>
    <property type="project" value="UniProtKB-KW"/>
</dbReference>
<dbReference type="Pfam" id="PF17178">
    <property type="entry name" value="MASE5"/>
    <property type="match status" value="1"/>
</dbReference>
<dbReference type="FunFam" id="3.30.70.270:FF:000001">
    <property type="entry name" value="Diguanylate cyclase domain protein"/>
    <property type="match status" value="1"/>
</dbReference>
<proteinExistence type="predicted"/>
<comment type="pathway">
    <text evidence="2">Purine metabolism; 3',5'-cyclic di-GMP biosynthesis.</text>
</comment>
<keyword evidence="6" id="KW-1133">Transmembrane helix</keyword>
<evidence type="ECO:0000313" key="8">
    <source>
        <dbReference type="EMBL" id="PTM36816.1"/>
    </source>
</evidence>
<evidence type="ECO:0000256" key="2">
    <source>
        <dbReference type="ARBA" id="ARBA00004665"/>
    </source>
</evidence>
<dbReference type="NCBIfam" id="TIGR00254">
    <property type="entry name" value="GGDEF"/>
    <property type="match status" value="1"/>
</dbReference>
<comment type="cofactor">
    <cofactor evidence="1">
        <name>Mg(2+)</name>
        <dbReference type="ChEBI" id="CHEBI:18420"/>
    </cofactor>
</comment>
<evidence type="ECO:0000256" key="4">
    <source>
        <dbReference type="ARBA" id="ARBA00023134"/>
    </source>
</evidence>
<dbReference type="CDD" id="cd01949">
    <property type="entry name" value="GGDEF"/>
    <property type="match status" value="1"/>
</dbReference>
<feature type="transmembrane region" description="Helical" evidence="6">
    <location>
        <begin position="20"/>
        <end position="41"/>
    </location>
</feature>
<dbReference type="PROSITE" id="PS50887">
    <property type="entry name" value="GGDEF"/>
    <property type="match status" value="1"/>
</dbReference>
<evidence type="ECO:0000256" key="1">
    <source>
        <dbReference type="ARBA" id="ARBA00001946"/>
    </source>
</evidence>
<dbReference type="InterPro" id="IPR043128">
    <property type="entry name" value="Rev_trsase/Diguanyl_cyclase"/>
</dbReference>
<reference evidence="8 9" key="1">
    <citation type="submission" date="2018-04" db="EMBL/GenBank/DDBJ databases">
        <title>Genome sequencing reveals highly heavy metal resistance and biotechnology application of the novel Enterobacter cloacae amazonensis isolated from wastewater river in Manaus - Amazonas.</title>
        <authorList>
            <person name="Astolfi M.C.T."/>
            <person name="Carvalho E.B.D.S."/>
            <person name="Lacerda L.B."/>
            <person name="Pinto M.V."/>
            <person name="Nogueira V.B."/>
            <person name="Barros A.M."/>
            <person name="Astolfi-Filho S."/>
        </authorList>
    </citation>
    <scope>NUCLEOTIDE SEQUENCE [LARGE SCALE GENOMIC DNA]</scope>
    <source>
        <strain evidence="9">amazonensis</strain>
    </source>
</reference>
<dbReference type="Gene3D" id="3.30.70.270">
    <property type="match status" value="1"/>
</dbReference>
<gene>
    <name evidence="8" type="ORF">DA103_06620</name>
</gene>
<accession>A0A2T4Y3S1</accession>
<dbReference type="SMART" id="SM00267">
    <property type="entry name" value="GGDEF"/>
    <property type="match status" value="1"/>
</dbReference>
<dbReference type="GO" id="GO:0052621">
    <property type="term" value="F:diguanylate cyclase activity"/>
    <property type="evidence" value="ECO:0007669"/>
    <property type="project" value="UniProtKB-EC"/>
</dbReference>
<dbReference type="InterPro" id="IPR033444">
    <property type="entry name" value="MASE5"/>
</dbReference>
<dbReference type="EC" id="2.7.7.65" evidence="3"/>
<evidence type="ECO:0000256" key="6">
    <source>
        <dbReference type="SAM" id="Phobius"/>
    </source>
</evidence>
<keyword evidence="4" id="KW-0547">Nucleotide-binding</keyword>
<evidence type="ECO:0000256" key="3">
    <source>
        <dbReference type="ARBA" id="ARBA00012528"/>
    </source>
</evidence>
<dbReference type="GO" id="GO:0043709">
    <property type="term" value="P:cell adhesion involved in single-species biofilm formation"/>
    <property type="evidence" value="ECO:0007669"/>
    <property type="project" value="TreeGrafter"/>
</dbReference>
<dbReference type="AlphaFoldDB" id="A0A2T4Y3S1"/>
<keyword evidence="6" id="KW-0472">Membrane</keyword>
<feature type="transmembrane region" description="Helical" evidence="6">
    <location>
        <begin position="119"/>
        <end position="139"/>
    </location>
</feature>
<protein>
    <recommendedName>
        <fullName evidence="3">diguanylate cyclase</fullName>
        <ecNumber evidence="3">2.7.7.65</ecNumber>
    </recommendedName>
</protein>
<keyword evidence="6" id="KW-0812">Transmembrane</keyword>
<dbReference type="OrthoDB" id="9812260at2"/>
<dbReference type="GO" id="GO:0005886">
    <property type="term" value="C:plasma membrane"/>
    <property type="evidence" value="ECO:0007669"/>
    <property type="project" value="TreeGrafter"/>
</dbReference>
<comment type="catalytic activity">
    <reaction evidence="5">
        <text>2 GTP = 3',3'-c-di-GMP + 2 diphosphate</text>
        <dbReference type="Rhea" id="RHEA:24898"/>
        <dbReference type="ChEBI" id="CHEBI:33019"/>
        <dbReference type="ChEBI" id="CHEBI:37565"/>
        <dbReference type="ChEBI" id="CHEBI:58805"/>
        <dbReference type="EC" id="2.7.7.65"/>
    </reaction>
</comment>
<dbReference type="SUPFAM" id="SSF55073">
    <property type="entry name" value="Nucleotide cyclase"/>
    <property type="match status" value="1"/>
</dbReference>
<sequence length="376" mass="42095">MTIKKNCVAFDLRLTEMRAIAIKTSMTWFLWVNILFSLFILGRRYFAPIGVLTPSLHPAGLMEGMMVIILTLSAGVLFILRMAPLQNAPWLRSLARGVVVGLSLCWATCFYVLITSEDIRIIFPFAALLLFASLISLYFDPRVLLSFIIPVWVTILVTTLFHPTQLTVLSALQWVLLAGLIESGRRILNRWFILALQREQENADLIHQLGMLASKDPLTGLANRRSFEARMDQEIASHQQDGKGFGLIMLDVDHFKLYNDHYGHQQGDRCLIMIAGVLESASRENEGIVGRVGGEEFMVLLPEADVSKVRSTAERISRMLESQAFAHALSPVNPHVTVSQGLTLWTQGQSPQSVIGCADKALYMAKLQGRNRWVEA</sequence>
<evidence type="ECO:0000259" key="7">
    <source>
        <dbReference type="PROSITE" id="PS50887"/>
    </source>
</evidence>
<dbReference type="RefSeq" id="WP_108089781.1">
    <property type="nucleotide sequence ID" value="NZ_PZPP01000008.1"/>
</dbReference>
<comment type="caution">
    <text evidence="8">The sequence shown here is derived from an EMBL/GenBank/DDBJ whole genome shotgun (WGS) entry which is preliminary data.</text>
</comment>
<dbReference type="Proteomes" id="UP000241614">
    <property type="component" value="Unassembled WGS sequence"/>
</dbReference>
<keyword evidence="4" id="KW-0342">GTP-binding</keyword>
<evidence type="ECO:0000313" key="9">
    <source>
        <dbReference type="Proteomes" id="UP000241614"/>
    </source>
</evidence>
<dbReference type="PANTHER" id="PTHR45138">
    <property type="entry name" value="REGULATORY COMPONENTS OF SENSORY TRANSDUCTION SYSTEM"/>
    <property type="match status" value="1"/>
</dbReference>